<accession>A0AC58TPZ9</accession>
<keyword evidence="1" id="KW-1185">Reference proteome</keyword>
<sequence length="174" mass="20284">MGEASYIISIEIHRDKFRRLIGLSQKAYIERILERFKMKNCSPIAAPIIKGDKFIESMSTKCIRKGANERHSLCFTCWELMYAQVCTRPDIAFVVGMLCRYQINPCLDHWKTGKKILRYLQGTKNFKLTYKYSNLVEVIGYLDSDLDRYKDTDKSISRYIFLLAGGVVSWRSIN</sequence>
<proteinExistence type="predicted"/>
<name>A0AC58TPZ9_TOBAC</name>
<gene>
    <name evidence="2" type="primary">LOC142176114</name>
</gene>
<reference evidence="2" key="2">
    <citation type="submission" date="2025-08" db="UniProtKB">
        <authorList>
            <consortium name="RefSeq"/>
        </authorList>
    </citation>
    <scope>IDENTIFICATION</scope>
    <source>
        <tissue evidence="2">Leaf</tissue>
    </source>
</reference>
<evidence type="ECO:0000313" key="1">
    <source>
        <dbReference type="Proteomes" id="UP000790787"/>
    </source>
</evidence>
<organism evidence="1 2">
    <name type="scientific">Nicotiana tabacum</name>
    <name type="common">Common tobacco</name>
    <dbReference type="NCBI Taxonomy" id="4097"/>
    <lineage>
        <taxon>Eukaryota</taxon>
        <taxon>Viridiplantae</taxon>
        <taxon>Streptophyta</taxon>
        <taxon>Embryophyta</taxon>
        <taxon>Tracheophyta</taxon>
        <taxon>Spermatophyta</taxon>
        <taxon>Magnoliopsida</taxon>
        <taxon>eudicotyledons</taxon>
        <taxon>Gunneridae</taxon>
        <taxon>Pentapetalae</taxon>
        <taxon>asterids</taxon>
        <taxon>lamiids</taxon>
        <taxon>Solanales</taxon>
        <taxon>Solanaceae</taxon>
        <taxon>Nicotianoideae</taxon>
        <taxon>Nicotianeae</taxon>
        <taxon>Nicotiana</taxon>
    </lineage>
</organism>
<dbReference type="Proteomes" id="UP000790787">
    <property type="component" value="Chromosome 22"/>
</dbReference>
<reference evidence="1" key="1">
    <citation type="journal article" date="2014" name="Nat. Commun.">
        <title>The tobacco genome sequence and its comparison with those of tomato and potato.</title>
        <authorList>
            <person name="Sierro N."/>
            <person name="Battey J.N."/>
            <person name="Ouadi S."/>
            <person name="Bakaher N."/>
            <person name="Bovet L."/>
            <person name="Willig A."/>
            <person name="Goepfert S."/>
            <person name="Peitsch M.C."/>
            <person name="Ivanov N.V."/>
        </authorList>
    </citation>
    <scope>NUCLEOTIDE SEQUENCE [LARGE SCALE GENOMIC DNA]</scope>
</reference>
<protein>
    <submittedName>
        <fullName evidence="2">Secreted RxLR effector protein 161-like</fullName>
    </submittedName>
</protein>
<dbReference type="RefSeq" id="XP_075099285.1">
    <property type="nucleotide sequence ID" value="XM_075243184.1"/>
</dbReference>
<evidence type="ECO:0000313" key="2">
    <source>
        <dbReference type="RefSeq" id="XP_075099285.1"/>
    </source>
</evidence>